<keyword evidence="4 8" id="KW-0378">Hydrolase</keyword>
<evidence type="ECO:0000256" key="5">
    <source>
        <dbReference type="ARBA" id="ARBA00022840"/>
    </source>
</evidence>
<dbReference type="InterPro" id="IPR007696">
    <property type="entry name" value="DNA_mismatch_repair_MutS_core"/>
</dbReference>
<dbReference type="SMART" id="SM00534">
    <property type="entry name" value="MUTSac"/>
    <property type="match status" value="1"/>
</dbReference>
<dbReference type="GO" id="GO:0030983">
    <property type="term" value="F:mismatched DNA binding"/>
    <property type="evidence" value="ECO:0007669"/>
    <property type="project" value="InterPro"/>
</dbReference>
<evidence type="ECO:0000313" key="11">
    <source>
        <dbReference type="EMBL" id="ADZ83658.1"/>
    </source>
</evidence>
<dbReference type="HAMAP" id="MF_00092">
    <property type="entry name" value="MutS2"/>
    <property type="match status" value="1"/>
</dbReference>
<protein>
    <recommendedName>
        <fullName evidence="8">Endonuclease MutS2</fullName>
        <ecNumber evidence="8">3.1.-.-</ecNumber>
    </recommendedName>
    <alternativeName>
        <fullName evidence="8">Ribosome-associated protein quality control-upstream factor</fullName>
        <shortName evidence="8">RQC-upstream factor</shortName>
        <shortName evidence="8">RqcU</shortName>
        <ecNumber evidence="8">3.6.4.-</ecNumber>
    </alternativeName>
</protein>
<dbReference type="HOGENOM" id="CLU_011252_2_1_9"/>
<feature type="coiled-coil region" evidence="9">
    <location>
        <begin position="526"/>
        <end position="589"/>
    </location>
</feature>
<dbReference type="PROSITE" id="PS50828">
    <property type="entry name" value="SMR"/>
    <property type="match status" value="1"/>
</dbReference>
<dbReference type="GO" id="GO:0006298">
    <property type="term" value="P:mismatch repair"/>
    <property type="evidence" value="ECO:0007669"/>
    <property type="project" value="InterPro"/>
</dbReference>
<dbReference type="InterPro" id="IPR036187">
    <property type="entry name" value="DNA_mismatch_repair_MutS_sf"/>
</dbReference>
<dbReference type="NCBIfam" id="TIGR01069">
    <property type="entry name" value="mutS2"/>
    <property type="match status" value="1"/>
</dbReference>
<dbReference type="Pfam" id="PF01713">
    <property type="entry name" value="Smr"/>
    <property type="match status" value="1"/>
</dbReference>
<dbReference type="Pfam" id="PF00488">
    <property type="entry name" value="MutS_V"/>
    <property type="match status" value="1"/>
</dbReference>
<dbReference type="SMART" id="SM00533">
    <property type="entry name" value="MUTSd"/>
    <property type="match status" value="1"/>
</dbReference>
<dbReference type="InterPro" id="IPR027417">
    <property type="entry name" value="P-loop_NTPase"/>
</dbReference>
<dbReference type="GO" id="GO:0004519">
    <property type="term" value="F:endonuclease activity"/>
    <property type="evidence" value="ECO:0007669"/>
    <property type="project" value="UniProtKB-UniRule"/>
</dbReference>
<dbReference type="InterPro" id="IPR005747">
    <property type="entry name" value="MutS2"/>
</dbReference>
<dbReference type="STRING" id="642492.Clole_1939"/>
<dbReference type="PROSITE" id="PS00486">
    <property type="entry name" value="DNA_MISMATCH_REPAIR_2"/>
    <property type="match status" value="1"/>
</dbReference>
<dbReference type="SUPFAM" id="SSF160443">
    <property type="entry name" value="SMR domain-like"/>
    <property type="match status" value="1"/>
</dbReference>
<evidence type="ECO:0000256" key="7">
    <source>
        <dbReference type="ARBA" id="ARBA00023125"/>
    </source>
</evidence>
<gene>
    <name evidence="8" type="primary">mutS2</name>
    <name evidence="8" type="synonym">rqcU</name>
    <name evidence="11" type="ordered locus">Clole_1939</name>
</gene>
<evidence type="ECO:0000256" key="1">
    <source>
        <dbReference type="ARBA" id="ARBA00022722"/>
    </source>
</evidence>
<dbReference type="InterPro" id="IPR046893">
    <property type="entry name" value="MSSS"/>
</dbReference>
<dbReference type="Pfam" id="PF20297">
    <property type="entry name" value="MSSS"/>
    <property type="match status" value="1"/>
</dbReference>
<dbReference type="SUPFAM" id="SSF52540">
    <property type="entry name" value="P-loop containing nucleoside triphosphate hydrolases"/>
    <property type="match status" value="1"/>
</dbReference>
<keyword evidence="8" id="KW-0255">Endonuclease</keyword>
<reference evidence="11 12" key="1">
    <citation type="journal article" date="2011" name="J. Bacteriol.">
        <title>Complete genome sequence of the cellulose-degrading bacterium Cellulosilyticum lentocellum.</title>
        <authorList>
            <consortium name="US DOE Joint Genome Institute"/>
            <person name="Miller D.A."/>
            <person name="Suen G."/>
            <person name="Bruce D."/>
            <person name="Copeland A."/>
            <person name="Cheng J.F."/>
            <person name="Detter C."/>
            <person name="Goodwin L.A."/>
            <person name="Han C.S."/>
            <person name="Hauser L.J."/>
            <person name="Land M.L."/>
            <person name="Lapidus A."/>
            <person name="Lucas S."/>
            <person name="Meincke L."/>
            <person name="Pitluck S."/>
            <person name="Tapia R."/>
            <person name="Teshima H."/>
            <person name="Woyke T."/>
            <person name="Fox B.G."/>
            <person name="Angert E.R."/>
            <person name="Currie C.R."/>
        </authorList>
    </citation>
    <scope>NUCLEOTIDE SEQUENCE [LARGE SCALE GENOMIC DNA]</scope>
    <source>
        <strain evidence="12">ATCC 49066 / DSM 5427 / NCIMB 11756 / RHM5</strain>
    </source>
</reference>
<dbReference type="SMART" id="SM00463">
    <property type="entry name" value="SMR"/>
    <property type="match status" value="1"/>
</dbReference>
<feature type="binding site" evidence="8">
    <location>
        <begin position="335"/>
        <end position="342"/>
    </location>
    <ligand>
        <name>ATP</name>
        <dbReference type="ChEBI" id="CHEBI:30616"/>
    </ligand>
</feature>
<evidence type="ECO:0000256" key="3">
    <source>
        <dbReference type="ARBA" id="ARBA00022741"/>
    </source>
</evidence>
<keyword evidence="1 8" id="KW-0540">Nuclease</keyword>
<dbReference type="CDD" id="cd03280">
    <property type="entry name" value="ABC_MutS2"/>
    <property type="match status" value="1"/>
</dbReference>
<evidence type="ECO:0000256" key="9">
    <source>
        <dbReference type="SAM" id="Coils"/>
    </source>
</evidence>
<dbReference type="GO" id="GO:0043023">
    <property type="term" value="F:ribosomal large subunit binding"/>
    <property type="evidence" value="ECO:0007669"/>
    <property type="project" value="UniProtKB-UniRule"/>
</dbReference>
<dbReference type="AlphaFoldDB" id="F2JP44"/>
<sequence>MNEKTLYKLEFHKVKELVKAYAVTEGGKEAVAHAMPLTELEEVKTLQKETAEAIHISIKQGKMPLGTLKAVKPILKHIDIGAILSAGELLAIRDVLRLTRQGKNYYQDAIATGEVYPSIGGYFEGLTPFTTLEREISRCIIAADQFADDATPELAHIRKQMKSLGVKIKEVLQNMIHSSHYQDMIQDPVVTLRQDRYCIPIKIEYKSQFKGIVHDQSSTGATVFIEPMAVVELGNALKSLEVKEQEEIEKLLIELTNQIAPITEEIGRNYELLTLLDSIFARSEFSLRYDCREPRLNNQGYIFLKKARHPLLAKESVVPIDIYVGKDFTTLLITGPNTGGKTVTLKTIGLFSLMAAIGLQIPAAEGSEMAIFEGIYADLGDEQSIEQSLSTFSAHMTNIVSILKDMSLNSLVLLDEVGSGTDPVEGAALAMAILEHLRKQQIRTVATTHYSELKLYALSTDGVENASCEFDVESLRPTYRLLIGVPGKSNAFAISMKLGLPEYLIDEAKVYLQKENVKMEDILVDLEQSKRLAEMERERAKAFRDEAEHLKEEIQNERKKLEKAKKKVLERAELKAKEILKTAEAETDKVLKEVRAVARKAQATIDEQSLYNAKKRMSDTVSAQHKRVGKVVGRQEKVALKAVEVGEEVMVTSLMQKGVVTAAADRSGNVEVRVGIMPMRIPLSGLTRLEEEIQVAKKQEKKKTKGQVSYHMNKTSTISTQVDVRGMMVDEAWPVVDKYLDDAYLSGLKQVTIIHGKGTGALRSGITQKLKRHPHVQDQRPGLYGEGEMGVTVVTIK</sequence>
<organism evidence="11 12">
    <name type="scientific">Cellulosilyticum lentocellum (strain ATCC 49066 / DSM 5427 / NCIMB 11756 / RHM5)</name>
    <name type="common">Clostridium lentocellum</name>
    <dbReference type="NCBI Taxonomy" id="642492"/>
    <lineage>
        <taxon>Bacteria</taxon>
        <taxon>Bacillati</taxon>
        <taxon>Bacillota</taxon>
        <taxon>Clostridia</taxon>
        <taxon>Lachnospirales</taxon>
        <taxon>Cellulosilyticaceae</taxon>
        <taxon>Cellulosilyticum</taxon>
    </lineage>
</organism>
<comment type="similarity">
    <text evidence="8">Belongs to the DNA mismatch repair MutS family. MutS2 subfamily.</text>
</comment>
<keyword evidence="2 8" id="KW-0699">rRNA-binding</keyword>
<proteinExistence type="inferred from homology"/>
<dbReference type="SUPFAM" id="SSF48334">
    <property type="entry name" value="DNA repair protein MutS, domain III"/>
    <property type="match status" value="1"/>
</dbReference>
<comment type="function">
    <text evidence="8">Acts as a ribosome collision sensor, splitting the ribosome into its 2 subunits. Detects stalled/collided 70S ribosomes which it binds and splits by an ATP-hydrolysis driven conformational change. Acts upstream of the ribosome quality control system (RQC), a ribosome-associated complex that mediates the extraction of incompletely synthesized nascent chains from stalled ribosomes and their subsequent degradation. Probably generates substrates for RQC.</text>
</comment>
<dbReference type="GO" id="GO:0016887">
    <property type="term" value="F:ATP hydrolysis activity"/>
    <property type="evidence" value="ECO:0007669"/>
    <property type="project" value="InterPro"/>
</dbReference>
<evidence type="ECO:0000256" key="2">
    <source>
        <dbReference type="ARBA" id="ARBA00022730"/>
    </source>
</evidence>
<dbReference type="GO" id="GO:0005524">
    <property type="term" value="F:ATP binding"/>
    <property type="evidence" value="ECO:0007669"/>
    <property type="project" value="UniProtKB-UniRule"/>
</dbReference>
<dbReference type="GO" id="GO:0045910">
    <property type="term" value="P:negative regulation of DNA recombination"/>
    <property type="evidence" value="ECO:0007669"/>
    <property type="project" value="InterPro"/>
</dbReference>
<dbReference type="GO" id="GO:0019843">
    <property type="term" value="F:rRNA binding"/>
    <property type="evidence" value="ECO:0007669"/>
    <property type="project" value="UniProtKB-UniRule"/>
</dbReference>
<dbReference type="InterPro" id="IPR036063">
    <property type="entry name" value="Smr_dom_sf"/>
</dbReference>
<dbReference type="Gene3D" id="3.40.50.300">
    <property type="entry name" value="P-loop containing nucleotide triphosphate hydrolases"/>
    <property type="match status" value="1"/>
</dbReference>
<dbReference type="Gene3D" id="3.30.1370.110">
    <property type="match status" value="1"/>
</dbReference>
<evidence type="ECO:0000256" key="6">
    <source>
        <dbReference type="ARBA" id="ARBA00022884"/>
    </source>
</evidence>
<evidence type="ECO:0000256" key="4">
    <source>
        <dbReference type="ARBA" id="ARBA00022801"/>
    </source>
</evidence>
<keyword evidence="9" id="KW-0175">Coiled coil</keyword>
<evidence type="ECO:0000256" key="8">
    <source>
        <dbReference type="HAMAP-Rule" id="MF_00092"/>
    </source>
</evidence>
<dbReference type="InterPro" id="IPR000432">
    <property type="entry name" value="DNA_mismatch_repair_MutS_C"/>
</dbReference>
<keyword evidence="6 8" id="KW-0694">RNA-binding</keyword>
<feature type="domain" description="Smr" evidence="10">
    <location>
        <begin position="722"/>
        <end position="797"/>
    </location>
</feature>
<dbReference type="EMBL" id="CP002582">
    <property type="protein sequence ID" value="ADZ83658.1"/>
    <property type="molecule type" value="Genomic_DNA"/>
</dbReference>
<keyword evidence="3 8" id="KW-0547">Nucleotide-binding</keyword>
<dbReference type="EC" id="3.1.-.-" evidence="8"/>
<evidence type="ECO:0000259" key="10">
    <source>
        <dbReference type="PROSITE" id="PS50828"/>
    </source>
</evidence>
<accession>F2JP44</accession>
<dbReference type="KEGG" id="cle:Clole_1939"/>
<comment type="function">
    <text evidence="8">Endonuclease that is involved in the suppression of homologous recombination and thus may have a key role in the control of bacterial genetic diversity.</text>
</comment>
<dbReference type="GO" id="GO:0140664">
    <property type="term" value="F:ATP-dependent DNA damage sensor activity"/>
    <property type="evidence" value="ECO:0007669"/>
    <property type="project" value="InterPro"/>
</dbReference>
<keyword evidence="12" id="KW-1185">Reference proteome</keyword>
<dbReference type="GO" id="GO:0072344">
    <property type="term" value="P:rescue of stalled ribosome"/>
    <property type="evidence" value="ECO:0007669"/>
    <property type="project" value="UniProtKB-UniRule"/>
</dbReference>
<dbReference type="InterPro" id="IPR002625">
    <property type="entry name" value="Smr_dom"/>
</dbReference>
<dbReference type="PANTHER" id="PTHR48466">
    <property type="entry name" value="OS10G0509000 PROTEIN-RELATED"/>
    <property type="match status" value="1"/>
</dbReference>
<dbReference type="PIRSF" id="PIRSF005814">
    <property type="entry name" value="MutS_YshD"/>
    <property type="match status" value="1"/>
</dbReference>
<dbReference type="RefSeq" id="WP_013656953.1">
    <property type="nucleotide sequence ID" value="NC_015275.1"/>
</dbReference>
<name>F2JP44_CELLD</name>
<keyword evidence="7 8" id="KW-0238">DNA-binding</keyword>
<dbReference type="Proteomes" id="UP000008467">
    <property type="component" value="Chromosome"/>
</dbReference>
<keyword evidence="5 8" id="KW-0067">ATP-binding</keyword>
<dbReference type="InterPro" id="IPR045076">
    <property type="entry name" value="MutS"/>
</dbReference>
<evidence type="ECO:0000313" key="12">
    <source>
        <dbReference type="Proteomes" id="UP000008467"/>
    </source>
</evidence>
<dbReference type="EC" id="3.6.4.-" evidence="8"/>
<dbReference type="eggNOG" id="COG1193">
    <property type="taxonomic scope" value="Bacteria"/>
</dbReference>
<dbReference type="FunFam" id="3.40.50.300:FF:000830">
    <property type="entry name" value="Endonuclease MutS2"/>
    <property type="match status" value="1"/>
</dbReference>
<comment type="subunit">
    <text evidence="8">Homodimer. Binds to stalled ribosomes, contacting rRNA.</text>
</comment>
<dbReference type="PANTHER" id="PTHR48466:SF2">
    <property type="entry name" value="OS10G0509000 PROTEIN"/>
    <property type="match status" value="1"/>
</dbReference>